<sequence length="357" mass="37093">MMEVAVDSGVGAAWQDVIDDKTETAWCTAGYEGKRIVPKNSGSGGRTECLASIQSDKEIIFGGFRLLAVDDRGSTVSSRPKFVFFMFRAPGASAMAKAKAGRHLGQLQQCFHGFHIDFQIDELYELSEAEIVRKLRAAGGAHQPTGYDFGHGDVGEGAEEAAPAPAPVANPADAAPASAKAPPMPAAAASASAPPAAAAASAPPPPPAAPAVAAASPALSAVTEATAALSVAGGETCEAGQVLVLISGMPSTSIIEGNQTSTRQIFTGKGITAVRYIDGVSPENKEERNSLFTLSGKRGVYPQVFIKDPVGTIKFVADFEELQSLNDTDTLPADVLDANPQIPSFSRVFKGFMKKKE</sequence>
<feature type="domain" description="ADF-H" evidence="2">
    <location>
        <begin position="1"/>
        <end position="136"/>
    </location>
</feature>
<dbReference type="EMBL" id="HBHJ01013340">
    <property type="protein sequence ID" value="CAD9682671.1"/>
    <property type="molecule type" value="Transcribed_RNA"/>
</dbReference>
<dbReference type="InterPro" id="IPR029006">
    <property type="entry name" value="ADF-H/Gelsolin-like_dom_sf"/>
</dbReference>
<reference evidence="3" key="1">
    <citation type="submission" date="2021-01" db="EMBL/GenBank/DDBJ databases">
        <authorList>
            <person name="Corre E."/>
            <person name="Pelletier E."/>
            <person name="Niang G."/>
            <person name="Scheremetjew M."/>
            <person name="Finn R."/>
            <person name="Kale V."/>
            <person name="Holt S."/>
            <person name="Cochrane G."/>
            <person name="Meng A."/>
            <person name="Brown T."/>
            <person name="Cohen L."/>
        </authorList>
    </citation>
    <scope>NUCLEOTIDE SEQUENCE</scope>
    <source>
        <strain evidence="3">CCMP1243</strain>
    </source>
</reference>
<dbReference type="InterPro" id="IPR002108">
    <property type="entry name" value="ADF-H"/>
</dbReference>
<gene>
    <name evidence="3" type="ORF">RMAR1173_LOCUS8697</name>
</gene>
<dbReference type="GO" id="GO:0051015">
    <property type="term" value="F:actin filament binding"/>
    <property type="evidence" value="ECO:0007669"/>
    <property type="project" value="TreeGrafter"/>
</dbReference>
<dbReference type="SUPFAM" id="SSF55753">
    <property type="entry name" value="Actin depolymerizing proteins"/>
    <property type="match status" value="1"/>
</dbReference>
<dbReference type="PANTHER" id="PTHR10829:SF25">
    <property type="entry name" value="DREBRIN-LIKE PROTEIN"/>
    <property type="match status" value="1"/>
</dbReference>
<dbReference type="Gene3D" id="3.40.30.10">
    <property type="entry name" value="Glutaredoxin"/>
    <property type="match status" value="1"/>
</dbReference>
<dbReference type="GO" id="GO:0005884">
    <property type="term" value="C:actin filament"/>
    <property type="evidence" value="ECO:0007669"/>
    <property type="project" value="TreeGrafter"/>
</dbReference>
<feature type="compositionally biased region" description="Low complexity" evidence="1">
    <location>
        <begin position="161"/>
        <end position="189"/>
    </location>
</feature>
<name>A0A7S2RWF3_9STRA</name>
<evidence type="ECO:0000256" key="1">
    <source>
        <dbReference type="SAM" id="MobiDB-lite"/>
    </source>
</evidence>
<accession>A0A7S2RWF3</accession>
<proteinExistence type="predicted"/>
<dbReference type="Pfam" id="PF00241">
    <property type="entry name" value="Cofilin_ADF"/>
    <property type="match status" value="1"/>
</dbReference>
<dbReference type="GO" id="GO:0030833">
    <property type="term" value="P:regulation of actin filament polymerization"/>
    <property type="evidence" value="ECO:0007669"/>
    <property type="project" value="TreeGrafter"/>
</dbReference>
<feature type="region of interest" description="Disordered" evidence="1">
    <location>
        <begin position="142"/>
        <end position="189"/>
    </location>
</feature>
<evidence type="ECO:0000259" key="2">
    <source>
        <dbReference type="PROSITE" id="PS51263"/>
    </source>
</evidence>
<dbReference type="PROSITE" id="PS51263">
    <property type="entry name" value="ADF_H"/>
    <property type="match status" value="1"/>
</dbReference>
<dbReference type="PANTHER" id="PTHR10829">
    <property type="entry name" value="CORTACTIN AND DREBRIN"/>
    <property type="match status" value="1"/>
</dbReference>
<organism evidence="3">
    <name type="scientific">Rhizochromulina marina</name>
    <dbReference type="NCBI Taxonomy" id="1034831"/>
    <lineage>
        <taxon>Eukaryota</taxon>
        <taxon>Sar</taxon>
        <taxon>Stramenopiles</taxon>
        <taxon>Ochrophyta</taxon>
        <taxon>Dictyochophyceae</taxon>
        <taxon>Rhizochromulinales</taxon>
        <taxon>Rhizochromulina</taxon>
    </lineage>
</organism>
<protein>
    <recommendedName>
        <fullName evidence="2">ADF-H domain-containing protein</fullName>
    </recommendedName>
</protein>
<dbReference type="AlphaFoldDB" id="A0A7S2RWF3"/>
<evidence type="ECO:0000313" key="3">
    <source>
        <dbReference type="EMBL" id="CAD9682671.1"/>
    </source>
</evidence>
<dbReference type="Gene3D" id="3.40.20.10">
    <property type="entry name" value="Severin"/>
    <property type="match status" value="1"/>
</dbReference>
<dbReference type="GO" id="GO:0030864">
    <property type="term" value="C:cortical actin cytoskeleton"/>
    <property type="evidence" value="ECO:0007669"/>
    <property type="project" value="TreeGrafter"/>
</dbReference>